<feature type="region of interest" description="Disordered" evidence="9">
    <location>
        <begin position="525"/>
        <end position="544"/>
    </location>
</feature>
<feature type="transmembrane region" description="Helical" evidence="10">
    <location>
        <begin position="89"/>
        <end position="112"/>
    </location>
</feature>
<dbReference type="SUPFAM" id="SSF55874">
    <property type="entry name" value="ATPase domain of HSP90 chaperone/DNA topoisomerase II/histidine kinase"/>
    <property type="match status" value="1"/>
</dbReference>
<comment type="catalytic activity">
    <reaction evidence="1">
        <text>ATP + protein L-histidine = ADP + protein N-phospho-L-histidine.</text>
        <dbReference type="EC" id="2.7.13.3"/>
    </reaction>
</comment>
<dbReference type="Pfam" id="PF07730">
    <property type="entry name" value="HisKA_3"/>
    <property type="match status" value="1"/>
</dbReference>
<dbReference type="InterPro" id="IPR050482">
    <property type="entry name" value="Sensor_HK_TwoCompSys"/>
</dbReference>
<dbReference type="PANTHER" id="PTHR24421">
    <property type="entry name" value="NITRATE/NITRITE SENSOR PROTEIN NARX-RELATED"/>
    <property type="match status" value="1"/>
</dbReference>
<dbReference type="GO" id="GO:0016301">
    <property type="term" value="F:kinase activity"/>
    <property type="evidence" value="ECO:0007669"/>
    <property type="project" value="UniProtKB-KW"/>
</dbReference>
<evidence type="ECO:0000256" key="1">
    <source>
        <dbReference type="ARBA" id="ARBA00000085"/>
    </source>
</evidence>
<feature type="transmembrane region" description="Helical" evidence="10">
    <location>
        <begin position="154"/>
        <end position="175"/>
    </location>
</feature>
<evidence type="ECO:0000256" key="5">
    <source>
        <dbReference type="ARBA" id="ARBA00022741"/>
    </source>
</evidence>
<evidence type="ECO:0000256" key="10">
    <source>
        <dbReference type="SAM" id="Phobius"/>
    </source>
</evidence>
<feature type="transmembrane region" description="Helical" evidence="10">
    <location>
        <begin position="41"/>
        <end position="61"/>
    </location>
</feature>
<dbReference type="Gene3D" id="3.30.565.10">
    <property type="entry name" value="Histidine kinase-like ATPase, C-terminal domain"/>
    <property type="match status" value="1"/>
</dbReference>
<reference evidence="12 13" key="1">
    <citation type="submission" date="2022-10" db="EMBL/GenBank/DDBJ databases">
        <title>Draft genome sequence of Streptomyces sp. YSPA8.</title>
        <authorList>
            <person name="Moriuchi R."/>
            <person name="Dohra H."/>
            <person name="Yamamura H."/>
            <person name="Kodani S."/>
        </authorList>
    </citation>
    <scope>NUCLEOTIDE SEQUENCE [LARGE SCALE GENOMIC DNA]</scope>
    <source>
        <strain evidence="12 13">YSPA8</strain>
    </source>
</reference>
<evidence type="ECO:0000259" key="11">
    <source>
        <dbReference type="Pfam" id="PF07730"/>
    </source>
</evidence>
<name>A0ABQ5P253_9ACTN</name>
<proteinExistence type="predicted"/>
<protein>
    <recommendedName>
        <fullName evidence="2">histidine kinase</fullName>
        <ecNumber evidence="2">2.7.13.3</ecNumber>
    </recommendedName>
</protein>
<evidence type="ECO:0000256" key="2">
    <source>
        <dbReference type="ARBA" id="ARBA00012438"/>
    </source>
</evidence>
<evidence type="ECO:0000313" key="12">
    <source>
        <dbReference type="EMBL" id="GLF96677.1"/>
    </source>
</evidence>
<dbReference type="CDD" id="cd16917">
    <property type="entry name" value="HATPase_UhpB-NarQ-NarX-like"/>
    <property type="match status" value="1"/>
</dbReference>
<organism evidence="12 13">
    <name type="scientific">Streptomyces yaizuensis</name>
    <dbReference type="NCBI Taxonomy" id="2989713"/>
    <lineage>
        <taxon>Bacteria</taxon>
        <taxon>Bacillati</taxon>
        <taxon>Actinomycetota</taxon>
        <taxon>Actinomycetes</taxon>
        <taxon>Kitasatosporales</taxon>
        <taxon>Streptomycetaceae</taxon>
        <taxon>Streptomyces</taxon>
    </lineage>
</organism>
<keyword evidence="8" id="KW-0902">Two-component regulatory system</keyword>
<keyword evidence="3" id="KW-0597">Phosphoprotein</keyword>
<keyword evidence="10" id="KW-0472">Membrane</keyword>
<dbReference type="InterPro" id="IPR036890">
    <property type="entry name" value="HATPase_C_sf"/>
</dbReference>
<gene>
    <name evidence="12" type="ORF">SYYSPA8_20290</name>
</gene>
<evidence type="ECO:0000256" key="9">
    <source>
        <dbReference type="SAM" id="MobiDB-lite"/>
    </source>
</evidence>
<dbReference type="EC" id="2.7.13.3" evidence="2"/>
<keyword evidence="5" id="KW-0547">Nucleotide-binding</keyword>
<feature type="domain" description="Signal transduction histidine kinase subgroup 3 dimerisation and phosphoacceptor" evidence="11">
    <location>
        <begin position="207"/>
        <end position="271"/>
    </location>
</feature>
<dbReference type="Proteomes" id="UP001291653">
    <property type="component" value="Unassembled WGS sequence"/>
</dbReference>
<evidence type="ECO:0000313" key="13">
    <source>
        <dbReference type="Proteomes" id="UP001291653"/>
    </source>
</evidence>
<dbReference type="EMBL" id="BSBI01000008">
    <property type="protein sequence ID" value="GLF96677.1"/>
    <property type="molecule type" value="Genomic_DNA"/>
</dbReference>
<dbReference type="RefSeq" id="WP_323448697.1">
    <property type="nucleotide sequence ID" value="NZ_BSBI01000008.1"/>
</dbReference>
<evidence type="ECO:0000256" key="3">
    <source>
        <dbReference type="ARBA" id="ARBA00022553"/>
    </source>
</evidence>
<keyword evidence="13" id="KW-1185">Reference proteome</keyword>
<evidence type="ECO:0000256" key="7">
    <source>
        <dbReference type="ARBA" id="ARBA00022840"/>
    </source>
</evidence>
<sequence length="585" mass="61896">MNLSSSKILAGLRAGWTWLAVAEPWSLRGEQQRPAPGRRMGAELTLALVMALLAVLIEWAFDAGPARTAGSGVGAGLVTLLRRRLPVPALIVACLLGTVLPGMALVQMLAGWSAGRRVVGTRRAVVAFSLAYLAGMAALAVHPGAGVPLTPSNAVILTLVYLAMVVMPGLVSRYWTQRKTLLHALQERNAQLLWERRMIAGQARLMERQRIAQDMHDSLGHQLALIAVHTGALEVDPELTGRQREAVGVLRTASVSAMHELREVVGILRDGVEAARPGPADETGRAARGTAGVAELVETARAAGNTVELRTEGEPRPLAAAADHAAYRIVQEALTNAYKHAPGAPIGVALRYEPDSLVVEILSGPPRTPAGDVVSGGQGLTGLRERARLVGGMVHAGAVDGGGFRVAGVLPYGAGESTPLAAAVDDVRWQPPAGLPGDGGPAMDWNAAGRDIMMGELDASMRRGRNSGLGLGCGVAIGALFLVVMAVGAVLWLVVDEFDAGMIDTEEYDRIKVGTAEREVRDRLPEGGTFTTEGLDRKGPPKPDGSECLVLMSSEMTDTLTTEPVFRFCFRDGKLIEKKAYHTER</sequence>
<dbReference type="InterPro" id="IPR011712">
    <property type="entry name" value="Sig_transdc_His_kin_sub3_dim/P"/>
</dbReference>
<keyword evidence="4" id="KW-0808">Transferase</keyword>
<keyword evidence="6 12" id="KW-0418">Kinase</keyword>
<evidence type="ECO:0000256" key="6">
    <source>
        <dbReference type="ARBA" id="ARBA00022777"/>
    </source>
</evidence>
<keyword evidence="7" id="KW-0067">ATP-binding</keyword>
<keyword evidence="10" id="KW-1133">Transmembrane helix</keyword>
<comment type="caution">
    <text evidence="12">The sequence shown here is derived from an EMBL/GenBank/DDBJ whole genome shotgun (WGS) entry which is preliminary data.</text>
</comment>
<evidence type="ECO:0000256" key="4">
    <source>
        <dbReference type="ARBA" id="ARBA00022679"/>
    </source>
</evidence>
<keyword evidence="10" id="KW-0812">Transmembrane</keyword>
<accession>A0ABQ5P253</accession>
<feature type="transmembrane region" description="Helical" evidence="10">
    <location>
        <begin position="124"/>
        <end position="142"/>
    </location>
</feature>
<dbReference type="Gene3D" id="1.20.5.1930">
    <property type="match status" value="1"/>
</dbReference>
<evidence type="ECO:0000256" key="8">
    <source>
        <dbReference type="ARBA" id="ARBA00023012"/>
    </source>
</evidence>
<feature type="compositionally biased region" description="Basic and acidic residues" evidence="9">
    <location>
        <begin position="534"/>
        <end position="544"/>
    </location>
</feature>
<dbReference type="PANTHER" id="PTHR24421:SF10">
    <property type="entry name" value="NITRATE_NITRITE SENSOR PROTEIN NARQ"/>
    <property type="match status" value="1"/>
</dbReference>
<feature type="transmembrane region" description="Helical" evidence="10">
    <location>
        <begin position="469"/>
        <end position="495"/>
    </location>
</feature>